<evidence type="ECO:0000256" key="1">
    <source>
        <dbReference type="SAM" id="Phobius"/>
    </source>
</evidence>
<name>A0A2S7XNP7_9GAMM</name>
<keyword evidence="1" id="KW-1133">Transmembrane helix</keyword>
<organism evidence="2 3">
    <name type="scientific">Chromatium okenii</name>
    <dbReference type="NCBI Taxonomy" id="61644"/>
    <lineage>
        <taxon>Bacteria</taxon>
        <taxon>Pseudomonadati</taxon>
        <taxon>Pseudomonadota</taxon>
        <taxon>Gammaproteobacteria</taxon>
        <taxon>Chromatiales</taxon>
        <taxon>Chromatiaceae</taxon>
        <taxon>Chromatium</taxon>
    </lineage>
</organism>
<keyword evidence="1" id="KW-0472">Membrane</keyword>
<evidence type="ECO:0000313" key="2">
    <source>
        <dbReference type="EMBL" id="PQJ95354.1"/>
    </source>
</evidence>
<feature type="transmembrane region" description="Helical" evidence="1">
    <location>
        <begin position="395"/>
        <end position="415"/>
    </location>
</feature>
<protein>
    <submittedName>
        <fullName evidence="2">Uncharacterized protein</fullName>
    </submittedName>
</protein>
<feature type="transmembrane region" description="Helical" evidence="1">
    <location>
        <begin position="577"/>
        <end position="596"/>
    </location>
</feature>
<proteinExistence type="predicted"/>
<dbReference type="Proteomes" id="UP000239936">
    <property type="component" value="Unassembled WGS sequence"/>
</dbReference>
<feature type="transmembrane region" description="Helical" evidence="1">
    <location>
        <begin position="326"/>
        <end position="346"/>
    </location>
</feature>
<reference evidence="2 3" key="1">
    <citation type="submission" date="2018-01" db="EMBL/GenBank/DDBJ databases">
        <title>The complete genome sequence of Chromatium okenii LaCa, a purple sulfur bacterium with a turbulent life.</title>
        <authorList>
            <person name="Luedin S.M."/>
            <person name="Liechti N."/>
            <person name="Storelli N."/>
            <person name="Danza F."/>
            <person name="Wittwer M."/>
            <person name="Pothier J.F."/>
            <person name="Tonolla M.A."/>
        </authorList>
    </citation>
    <scope>NUCLEOTIDE SEQUENCE [LARGE SCALE GENOMIC DNA]</scope>
    <source>
        <strain evidence="2 3">LaCa</strain>
    </source>
</reference>
<sequence length="801" mass="91366">MQIAERSERFATVIEQLAIAQRRLTRLGEPCANVASERSQILLHRRTAAESTLAALLAEKWVLDPHSAQELSVLVRRLSADILNQSRAWTARALLHDLERVLIESRTTYYCLRPLAWMLSFGNQRLREVLPFQANLKALRALDAGLTRLEQLGWATPEVERFHQPLHRLARRLTVHLEKQLKPHLQRAIADAGFSASDHREAVAAHKLLRELLDVIEHRRHLKFTDVRDIIARNVLRLPDFSANDVFRGDRLARFDRAAAHALPGVYKPGEFYLKGLQQLGAPLFGTALGRLALRYLILPFGLAFLGLKTLHVLISLLVHHNFDLTPLWLVIVVGLAINVIAHAHVVRTVALATLRGLWWGLRLLFYDSLRRLLHWPPLLRLLDTSVVRGIDRHLLRPFVIGVFLVLPVIAIASVIEGTLIQLNISQFALALALGTLVRNTPAGRHLLDDTASGVGRFVRVVNQTLILGLLRELMQFFKEVTRRFQQGLHWIEELLSHRLGESRWALAFKALLIPLWRLLDALIQFYVTVLVEPQVNPIKHFPLVTIGHKVMLPFFPVITSFLLTVTASLLPKWIAYPLVTLTVLLLPGLAGFLVWELKENWKLYAANHSQPESLPAVDKSPLRQLQAIELAIIGNHGETMRGLLRRGFHSGTLPKAFDRLRRILRIQMRTETELPQRLRDARRHLAEIERAICVFCDRELAYALRRRCQQPDCSLGRIETQRPRLATASFELTLELYCKAPDHSQPITLHLSFYLLEPDLFLTVAIRGPRIHLDARCWQRIHEDLRVFSGRAGARLEVIN</sequence>
<feature type="transmembrane region" description="Helical" evidence="1">
    <location>
        <begin position="297"/>
        <end position="319"/>
    </location>
</feature>
<accession>A0A2S7XNP7</accession>
<evidence type="ECO:0000313" key="3">
    <source>
        <dbReference type="Proteomes" id="UP000239936"/>
    </source>
</evidence>
<dbReference type="EMBL" id="PPGH01000037">
    <property type="protein sequence ID" value="PQJ95354.1"/>
    <property type="molecule type" value="Genomic_DNA"/>
</dbReference>
<keyword evidence="3" id="KW-1185">Reference proteome</keyword>
<keyword evidence="1" id="KW-0812">Transmembrane</keyword>
<comment type="caution">
    <text evidence="2">The sequence shown here is derived from an EMBL/GenBank/DDBJ whole genome shotgun (WGS) entry which is preliminary data.</text>
</comment>
<feature type="transmembrane region" description="Helical" evidence="1">
    <location>
        <begin position="551"/>
        <end position="571"/>
    </location>
</feature>
<dbReference type="AlphaFoldDB" id="A0A2S7XNP7"/>
<gene>
    <name evidence="2" type="ORF">CXB77_14065</name>
</gene>